<accession>A0ABY7NIQ9</accession>
<dbReference type="SUPFAM" id="SSF51445">
    <property type="entry name" value="(Trans)glycosidases"/>
    <property type="match status" value="1"/>
</dbReference>
<dbReference type="PANTHER" id="PTHR10357:SF209">
    <property type="entry name" value="PERIPLASMIC ALPHA-AMYLASE"/>
    <property type="match status" value="1"/>
</dbReference>
<sequence length="708" mass="76909">MFDTPWTQPRHAELPRKNLSGTIGRVIERHRKGSPWRTIGAGMTCDDDLSRAKKTPAPRHCNRLHCCDNDKKKGGREMRFNTLMAALILATVPGLAVASPSNSSPNTATSHLAGPNLAALRDRAPEDEVVYFLLPDRFANGDSANDRGGVAGDRMLNGFDPSDSGFYHGGDLKGAIGRLDYIQSLGATAIWIAPIFRNKPVQGSGAHASAAYHGYWITDFTHVDPHLGTDQDFAALVQAAHARGMKVILDVVINHTADVIQYRECPRHPCLYRSRADFPYQRRGGVDGTPINTGFEGDAVGSIANFARLTRPDYAYTPYVPAGEEHEKAPEWLNDPIYYHNRGDTTFSGESATMGDFGGLDDLFTENPRVIQGFIDIYGAWIDRYGIDGYRIDTARHVDPAFWNAFVPAILARAKADGIPNFHIFGEVNIDRMDPGYLARYTQVDRLPAVLDFAFRRAVIDTVADGKGTEELAELFADDALYRGGEKTAHQLTTFISNHDNGRFASLVLKALPGIAGDELMRRVILAHAMLLTLRGVPAIYYGDEQGFSGGEDRAGREDMFVSGVASYNEEHLIGSGVSGPGEHFGTDGPMFRAIAELARLRTSQAALTRGRQITRASQDQPGIFAVSRFDPDSDREIVIAFNTSTAPIHRNVQVNVGSRDFTALHGACPAKATAPGSLTIDLPPLGYMVCAAAPAARNGSRSAAGPA</sequence>
<gene>
    <name evidence="2" type="ORF">PBT88_10770</name>
</gene>
<dbReference type="Proteomes" id="UP001210865">
    <property type="component" value="Chromosome"/>
</dbReference>
<dbReference type="GO" id="GO:0016787">
    <property type="term" value="F:hydrolase activity"/>
    <property type="evidence" value="ECO:0007669"/>
    <property type="project" value="UniProtKB-KW"/>
</dbReference>
<dbReference type="Pfam" id="PF00128">
    <property type="entry name" value="Alpha-amylase"/>
    <property type="match status" value="1"/>
</dbReference>
<dbReference type="Gene3D" id="3.20.20.80">
    <property type="entry name" value="Glycosidases"/>
    <property type="match status" value="2"/>
</dbReference>
<feature type="domain" description="Glycosyl hydrolase family 13 catalytic" evidence="1">
    <location>
        <begin position="132"/>
        <end position="602"/>
    </location>
</feature>
<keyword evidence="2" id="KW-0378">Hydrolase</keyword>
<dbReference type="InterPro" id="IPR017853">
    <property type="entry name" value="GH"/>
</dbReference>
<keyword evidence="3" id="KW-1185">Reference proteome</keyword>
<dbReference type="SMART" id="SM00642">
    <property type="entry name" value="Aamy"/>
    <property type="match status" value="1"/>
</dbReference>
<reference evidence="2 3" key="1">
    <citation type="submission" date="2022-12" db="EMBL/GenBank/DDBJ databases">
        <title>Sphingomonas abieness sp. nov., an endophytic bacterium isolated from Abies koreana.</title>
        <authorList>
            <person name="Jiang L."/>
            <person name="Lee J."/>
        </authorList>
    </citation>
    <scope>NUCLEOTIDE SEQUENCE [LARGE SCALE GENOMIC DNA]</scope>
    <source>
        <strain evidence="3">PAMB 00755</strain>
    </source>
</reference>
<name>A0ABY7NIQ9_9SPHN</name>
<evidence type="ECO:0000259" key="1">
    <source>
        <dbReference type="SMART" id="SM00642"/>
    </source>
</evidence>
<evidence type="ECO:0000313" key="2">
    <source>
        <dbReference type="EMBL" id="WBO20700.1"/>
    </source>
</evidence>
<protein>
    <submittedName>
        <fullName evidence="2">Alpha-amylase family glycosyl hydrolase</fullName>
    </submittedName>
</protein>
<dbReference type="CDD" id="cd11339">
    <property type="entry name" value="AmyAc_bac_CMD_like_2"/>
    <property type="match status" value="1"/>
</dbReference>
<organism evidence="2 3">
    <name type="scientific">Sphingomonas abietis</name>
    <dbReference type="NCBI Taxonomy" id="3012344"/>
    <lineage>
        <taxon>Bacteria</taxon>
        <taxon>Pseudomonadati</taxon>
        <taxon>Pseudomonadota</taxon>
        <taxon>Alphaproteobacteria</taxon>
        <taxon>Sphingomonadales</taxon>
        <taxon>Sphingomonadaceae</taxon>
        <taxon>Sphingomonas</taxon>
    </lineage>
</organism>
<proteinExistence type="predicted"/>
<evidence type="ECO:0000313" key="3">
    <source>
        <dbReference type="Proteomes" id="UP001210865"/>
    </source>
</evidence>
<dbReference type="InterPro" id="IPR006047">
    <property type="entry name" value="GH13_cat_dom"/>
</dbReference>
<dbReference type="PANTHER" id="PTHR10357">
    <property type="entry name" value="ALPHA-AMYLASE FAMILY MEMBER"/>
    <property type="match status" value="1"/>
</dbReference>
<dbReference type="EMBL" id="CP115174">
    <property type="protein sequence ID" value="WBO20700.1"/>
    <property type="molecule type" value="Genomic_DNA"/>
</dbReference>